<sequence length="59" mass="7116">MLNQQHMDILLRHHVIAQCFAHIQTLGRRRNQRQYLRRNQAIMNHHFGPLKAVERPQGH</sequence>
<comment type="caution">
    <text evidence="1">The sequence shown here is derived from an EMBL/GenBank/DDBJ whole genome shotgun (WGS) entry which is preliminary data.</text>
</comment>
<reference evidence="1" key="1">
    <citation type="submission" date="2016-10" db="EMBL/GenBank/DDBJ databases">
        <title>Sequence of Gallionella enrichment culture.</title>
        <authorList>
            <person name="Poehlein A."/>
            <person name="Muehling M."/>
            <person name="Daniel R."/>
        </authorList>
    </citation>
    <scope>NUCLEOTIDE SEQUENCE</scope>
</reference>
<name>A0A1J5PH87_9ZZZZ</name>
<gene>
    <name evidence="1" type="ORF">GALL_474140</name>
</gene>
<accession>A0A1J5PH87</accession>
<proteinExistence type="predicted"/>
<dbReference type="EMBL" id="MLJW01003937">
    <property type="protein sequence ID" value="OIQ70969.1"/>
    <property type="molecule type" value="Genomic_DNA"/>
</dbReference>
<protein>
    <submittedName>
        <fullName evidence="1">Uncharacterized protein</fullName>
    </submittedName>
</protein>
<evidence type="ECO:0000313" key="1">
    <source>
        <dbReference type="EMBL" id="OIQ70969.1"/>
    </source>
</evidence>
<organism evidence="1">
    <name type="scientific">mine drainage metagenome</name>
    <dbReference type="NCBI Taxonomy" id="410659"/>
    <lineage>
        <taxon>unclassified sequences</taxon>
        <taxon>metagenomes</taxon>
        <taxon>ecological metagenomes</taxon>
    </lineage>
</organism>
<dbReference type="AlphaFoldDB" id="A0A1J5PH87"/>